<dbReference type="PANTHER" id="PTHR33169">
    <property type="entry name" value="PADR-FAMILY TRANSCRIPTIONAL REGULATOR"/>
    <property type="match status" value="1"/>
</dbReference>
<gene>
    <name evidence="2" type="ORF">AVDCRST_MAG49-3591</name>
</gene>
<dbReference type="Gene3D" id="1.10.10.10">
    <property type="entry name" value="Winged helix-like DNA-binding domain superfamily/Winged helix DNA-binding domain"/>
    <property type="match status" value="1"/>
</dbReference>
<evidence type="ECO:0000259" key="1">
    <source>
        <dbReference type="Pfam" id="PF03551"/>
    </source>
</evidence>
<feature type="domain" description="Transcription regulator PadR N-terminal" evidence="1">
    <location>
        <begin position="14"/>
        <end position="87"/>
    </location>
</feature>
<name>A0A6J4VAJ7_9BACT</name>
<dbReference type="InterPro" id="IPR036390">
    <property type="entry name" value="WH_DNA-bd_sf"/>
</dbReference>
<sequence length="112" mass="12228">MGRELPRGDIPTLILAVLAQAPAHGYAIARVIERDSANALRLREGSLYPALRALEQQGFISSGWVEPERGPARKVYTLTDAGRTDLARRAHDWHAYADAVAALLGKREVARG</sequence>
<dbReference type="PANTHER" id="PTHR33169:SF14">
    <property type="entry name" value="TRANSCRIPTIONAL REGULATOR RV3488"/>
    <property type="match status" value="1"/>
</dbReference>
<dbReference type="AlphaFoldDB" id="A0A6J4VAJ7"/>
<dbReference type="InterPro" id="IPR052509">
    <property type="entry name" value="Metal_resp_DNA-bind_regulator"/>
</dbReference>
<dbReference type="Pfam" id="PF03551">
    <property type="entry name" value="PadR"/>
    <property type="match status" value="1"/>
</dbReference>
<accession>A0A6J4VAJ7</accession>
<dbReference type="InterPro" id="IPR036388">
    <property type="entry name" value="WH-like_DNA-bd_sf"/>
</dbReference>
<dbReference type="SUPFAM" id="SSF46785">
    <property type="entry name" value="Winged helix' DNA-binding domain"/>
    <property type="match status" value="1"/>
</dbReference>
<dbReference type="InterPro" id="IPR005149">
    <property type="entry name" value="Tscrpt_reg_PadR_N"/>
</dbReference>
<reference evidence="2" key="1">
    <citation type="submission" date="2020-02" db="EMBL/GenBank/DDBJ databases">
        <authorList>
            <person name="Meier V. D."/>
        </authorList>
    </citation>
    <scope>NUCLEOTIDE SEQUENCE</scope>
    <source>
        <strain evidence="2">AVDCRST_MAG49</strain>
    </source>
</reference>
<dbReference type="EMBL" id="CADCWG010000249">
    <property type="protein sequence ID" value="CAA9570814.1"/>
    <property type="molecule type" value="Genomic_DNA"/>
</dbReference>
<proteinExistence type="predicted"/>
<evidence type="ECO:0000313" key="2">
    <source>
        <dbReference type="EMBL" id="CAA9570814.1"/>
    </source>
</evidence>
<organism evidence="2">
    <name type="scientific">uncultured Thermomicrobiales bacterium</name>
    <dbReference type="NCBI Taxonomy" id="1645740"/>
    <lineage>
        <taxon>Bacteria</taxon>
        <taxon>Pseudomonadati</taxon>
        <taxon>Thermomicrobiota</taxon>
        <taxon>Thermomicrobia</taxon>
        <taxon>Thermomicrobiales</taxon>
        <taxon>environmental samples</taxon>
    </lineage>
</organism>
<protein>
    <submittedName>
        <fullName evidence="2">Transcriptional regulator, PadR family</fullName>
    </submittedName>
</protein>